<dbReference type="HOGENOM" id="CLU_064089_0_1_11"/>
<gene>
    <name evidence="8" type="ordered locus">Snas_5868</name>
</gene>
<keyword evidence="4 6" id="KW-1133">Transmembrane helix</keyword>
<keyword evidence="2" id="KW-1003">Cell membrane</keyword>
<feature type="transmembrane region" description="Helical" evidence="6">
    <location>
        <begin position="27"/>
        <end position="60"/>
    </location>
</feature>
<dbReference type="RefSeq" id="WP_013021068.1">
    <property type="nucleotide sequence ID" value="NC_013947.1"/>
</dbReference>
<feature type="transmembrane region" description="Helical" evidence="6">
    <location>
        <begin position="186"/>
        <end position="210"/>
    </location>
</feature>
<dbReference type="OrthoDB" id="3267562at2"/>
<evidence type="ECO:0000256" key="5">
    <source>
        <dbReference type="ARBA" id="ARBA00023136"/>
    </source>
</evidence>
<evidence type="ECO:0000256" key="1">
    <source>
        <dbReference type="ARBA" id="ARBA00004651"/>
    </source>
</evidence>
<keyword evidence="9" id="KW-1185">Reference proteome</keyword>
<dbReference type="PANTHER" id="PTHR35007">
    <property type="entry name" value="INTEGRAL MEMBRANE PROTEIN-RELATED"/>
    <property type="match status" value="1"/>
</dbReference>
<evidence type="ECO:0000256" key="6">
    <source>
        <dbReference type="SAM" id="Phobius"/>
    </source>
</evidence>
<evidence type="ECO:0000256" key="3">
    <source>
        <dbReference type="ARBA" id="ARBA00022692"/>
    </source>
</evidence>
<name>D3PZ68_STANL</name>
<dbReference type="eggNOG" id="COG4965">
    <property type="taxonomic scope" value="Bacteria"/>
</dbReference>
<keyword evidence="3 6" id="KW-0812">Transmembrane</keyword>
<accession>D3PZ68</accession>
<evidence type="ECO:0000313" key="9">
    <source>
        <dbReference type="Proteomes" id="UP000000844"/>
    </source>
</evidence>
<evidence type="ECO:0000259" key="7">
    <source>
        <dbReference type="Pfam" id="PF00482"/>
    </source>
</evidence>
<keyword evidence="5 6" id="KW-0472">Membrane</keyword>
<dbReference type="Proteomes" id="UP000000844">
    <property type="component" value="Chromosome"/>
</dbReference>
<feature type="domain" description="Type II secretion system protein GspF" evidence="7">
    <location>
        <begin position="83"/>
        <end position="204"/>
    </location>
</feature>
<reference evidence="8 9" key="1">
    <citation type="journal article" date="2009" name="Stand. Genomic Sci.">
        <title>Complete genome sequence of Stackebrandtia nassauensis type strain (LLR-40K-21).</title>
        <authorList>
            <person name="Munk C."/>
            <person name="Lapidus A."/>
            <person name="Copeland A."/>
            <person name="Jando M."/>
            <person name="Mayilraj S."/>
            <person name="Glavina Del Rio T."/>
            <person name="Nolan M."/>
            <person name="Chen F."/>
            <person name="Lucas S."/>
            <person name="Tice H."/>
            <person name="Cheng J.F."/>
            <person name="Han C."/>
            <person name="Detter J.C."/>
            <person name="Bruce D."/>
            <person name="Goodwin L."/>
            <person name="Chain P."/>
            <person name="Pitluck S."/>
            <person name="Goker M."/>
            <person name="Ovchinikova G."/>
            <person name="Pati A."/>
            <person name="Ivanova N."/>
            <person name="Mavromatis K."/>
            <person name="Chen A."/>
            <person name="Palaniappan K."/>
            <person name="Land M."/>
            <person name="Hauser L."/>
            <person name="Chang Y.J."/>
            <person name="Jeffries C.D."/>
            <person name="Bristow J."/>
            <person name="Eisen J.A."/>
            <person name="Markowitz V."/>
            <person name="Hugenholtz P."/>
            <person name="Kyrpides N.C."/>
            <person name="Klenk H.P."/>
        </authorList>
    </citation>
    <scope>NUCLEOTIDE SEQUENCE [LARGE SCALE GENOMIC DNA]</scope>
    <source>
        <strain evidence="9">DSM 44728 / CIP 108903 / NRRL B-16338 / NBRC 102104 / LLR-40K-21</strain>
    </source>
</reference>
<evidence type="ECO:0000256" key="4">
    <source>
        <dbReference type="ARBA" id="ARBA00022989"/>
    </source>
</evidence>
<evidence type="ECO:0000313" key="8">
    <source>
        <dbReference type="EMBL" id="ADD45497.1"/>
    </source>
</evidence>
<dbReference type="KEGG" id="sna:Snas_5868"/>
<dbReference type="AlphaFoldDB" id="D3PZ68"/>
<comment type="subcellular location">
    <subcellularLocation>
        <location evidence="1">Cell membrane</location>
        <topology evidence="1">Multi-pass membrane protein</topology>
    </subcellularLocation>
</comment>
<organism evidence="8 9">
    <name type="scientific">Stackebrandtia nassauensis (strain DSM 44728 / CIP 108903 / NRRL B-16338 / NBRC 102104 / LLR-40K-21)</name>
    <dbReference type="NCBI Taxonomy" id="446470"/>
    <lineage>
        <taxon>Bacteria</taxon>
        <taxon>Bacillati</taxon>
        <taxon>Actinomycetota</taxon>
        <taxon>Actinomycetes</taxon>
        <taxon>Glycomycetales</taxon>
        <taxon>Glycomycetaceae</taxon>
        <taxon>Stackebrandtia</taxon>
    </lineage>
</organism>
<dbReference type="InterPro" id="IPR042094">
    <property type="entry name" value="T2SS_GspF_sf"/>
</dbReference>
<dbReference type="EMBL" id="CP001778">
    <property type="protein sequence ID" value="ADD45497.1"/>
    <property type="molecule type" value="Genomic_DNA"/>
</dbReference>
<dbReference type="PANTHER" id="PTHR35007:SF3">
    <property type="entry name" value="POSSIBLE CONSERVED ALANINE RICH MEMBRANE PROTEIN"/>
    <property type="match status" value="1"/>
</dbReference>
<dbReference type="Gene3D" id="1.20.81.30">
    <property type="entry name" value="Type II secretion system (T2SS), domain F"/>
    <property type="match status" value="1"/>
</dbReference>
<evidence type="ECO:0000256" key="2">
    <source>
        <dbReference type="ARBA" id="ARBA00022475"/>
    </source>
</evidence>
<dbReference type="Pfam" id="PF00482">
    <property type="entry name" value="T2SSF"/>
    <property type="match status" value="1"/>
</dbReference>
<dbReference type="InterPro" id="IPR018076">
    <property type="entry name" value="T2SS_GspF_dom"/>
</dbReference>
<dbReference type="STRING" id="446470.Snas_5868"/>
<dbReference type="GO" id="GO:0005886">
    <property type="term" value="C:plasma membrane"/>
    <property type="evidence" value="ECO:0007669"/>
    <property type="project" value="UniProtKB-SubCell"/>
</dbReference>
<proteinExistence type="predicted"/>
<protein>
    <submittedName>
        <fullName evidence="8">Type II secretion system protein</fullName>
    </submittedName>
</protein>
<sequence length="220" mass="23782">MKPRTRLRALTRPANPSAVPTRDRRIWIAIATGILTALTIGNHYGLLVGAVTTIVVHLALRRMEPAATRRARERDRADLPFALDVFAACLHSGAPLDRALSTCAEAVNPALANRFRRAARSLTLGATLAEALTEFDSLADGHRLVQTIGRSADTGARLADSLHLLAKELRFDREQAALSHAHRAGVWMVLPLCLCFLPAFIAAGLLPVVISSLDGILNTY</sequence>